<evidence type="ECO:0000256" key="1">
    <source>
        <dbReference type="SAM" id="MobiDB-lite"/>
    </source>
</evidence>
<keyword evidence="3" id="KW-1185">Reference proteome</keyword>
<sequence>MTSVHNAFMGMICLIVLSGCASEDLDAFAACGPTGSYTAGDYRYTYTTSADAGNCAYAQERAHEAREERREGRERRKKAEERARHYVSGAAQGDANMKYTAGTYYEKGSYGIGKDMQTAIQWYRFAAIENSKPARAALSRLGQPVPPIADAYKTDIDRAAEAFDSGREKEAFRYWLAAANKGTIEAYDKLAWMYLNGRGVAQNDREALKWYTEAAKSTASADHMIMVGAMYLDGRGAPPGQASDRQALGWFKKAAEKKSAVAQTEIGWMYEHGRGVKRNYQIAAVWYRRGANGGDPGGQFRLGRLYEMGLGLPKDSVEAVKWYREAAKNGSNEAADALTRLGQTS</sequence>
<dbReference type="RefSeq" id="WP_379880996.1">
    <property type="nucleotide sequence ID" value="NZ_JBHPON010000003.1"/>
</dbReference>
<dbReference type="SUPFAM" id="SSF81901">
    <property type="entry name" value="HCP-like"/>
    <property type="match status" value="2"/>
</dbReference>
<dbReference type="Pfam" id="PF08238">
    <property type="entry name" value="Sel1"/>
    <property type="match status" value="6"/>
</dbReference>
<comment type="caution">
    <text evidence="2">The sequence shown here is derived from an EMBL/GenBank/DDBJ whole genome shotgun (WGS) entry which is preliminary data.</text>
</comment>
<accession>A0ABW1L250</accession>
<dbReference type="InterPro" id="IPR006597">
    <property type="entry name" value="Sel1-like"/>
</dbReference>
<gene>
    <name evidence="2" type="ORF">ACFMB1_18830</name>
</gene>
<proteinExistence type="predicted"/>
<name>A0ABW1L250_9PROT</name>
<dbReference type="Gene3D" id="1.25.40.10">
    <property type="entry name" value="Tetratricopeptide repeat domain"/>
    <property type="match status" value="2"/>
</dbReference>
<protein>
    <submittedName>
        <fullName evidence="2">Tetratricopeptide repeat protein</fullName>
    </submittedName>
</protein>
<evidence type="ECO:0000313" key="2">
    <source>
        <dbReference type="EMBL" id="MFC6037616.1"/>
    </source>
</evidence>
<dbReference type="InterPro" id="IPR050767">
    <property type="entry name" value="Sel1_AlgK"/>
</dbReference>
<dbReference type="Proteomes" id="UP001596116">
    <property type="component" value="Unassembled WGS sequence"/>
</dbReference>
<feature type="region of interest" description="Disordered" evidence="1">
    <location>
        <begin position="64"/>
        <end position="85"/>
    </location>
</feature>
<reference evidence="2 3" key="1">
    <citation type="submission" date="2024-09" db="EMBL/GenBank/DDBJ databases">
        <authorList>
            <person name="Zhang Z.-H."/>
        </authorList>
    </citation>
    <scope>NUCLEOTIDE SEQUENCE [LARGE SCALE GENOMIC DNA]</scope>
    <source>
        <strain evidence="2 3">HHTR114</strain>
    </source>
</reference>
<organism evidence="2 3">
    <name type="scientific">Hyphococcus aureus</name>
    <dbReference type="NCBI Taxonomy" id="2666033"/>
    <lineage>
        <taxon>Bacteria</taxon>
        <taxon>Pseudomonadati</taxon>
        <taxon>Pseudomonadota</taxon>
        <taxon>Alphaproteobacteria</taxon>
        <taxon>Parvularculales</taxon>
        <taxon>Parvularculaceae</taxon>
        <taxon>Hyphococcus</taxon>
    </lineage>
</organism>
<dbReference type="EMBL" id="JBHPON010000003">
    <property type="protein sequence ID" value="MFC6037616.1"/>
    <property type="molecule type" value="Genomic_DNA"/>
</dbReference>
<dbReference type="PANTHER" id="PTHR11102:SF160">
    <property type="entry name" value="ERAD-ASSOCIATED E3 UBIQUITIN-PROTEIN LIGASE COMPONENT HRD3"/>
    <property type="match status" value="1"/>
</dbReference>
<evidence type="ECO:0000313" key="3">
    <source>
        <dbReference type="Proteomes" id="UP001596116"/>
    </source>
</evidence>
<dbReference type="InterPro" id="IPR011990">
    <property type="entry name" value="TPR-like_helical_dom_sf"/>
</dbReference>
<feature type="compositionally biased region" description="Basic and acidic residues" evidence="1">
    <location>
        <begin position="64"/>
        <end position="84"/>
    </location>
</feature>
<dbReference type="SMART" id="SM00671">
    <property type="entry name" value="SEL1"/>
    <property type="match status" value="5"/>
</dbReference>
<dbReference type="PANTHER" id="PTHR11102">
    <property type="entry name" value="SEL-1-LIKE PROTEIN"/>
    <property type="match status" value="1"/>
</dbReference>